<accession>A0A3M5WCG9</accession>
<dbReference type="InterPro" id="IPR008928">
    <property type="entry name" value="6-hairpin_glycosidase_sf"/>
</dbReference>
<protein>
    <submittedName>
        <fullName evidence="1">Uncharacterized protein</fullName>
    </submittedName>
</protein>
<dbReference type="AlphaFoldDB" id="A0A3M5WCG9"/>
<name>A0A3M5WCG9_9PSED</name>
<comment type="caution">
    <text evidence="1">The sequence shown here is derived from an EMBL/GenBank/DDBJ whole genome shotgun (WGS) entry which is preliminary data.</text>
</comment>
<gene>
    <name evidence="1" type="ORF">ALP23_200082</name>
</gene>
<proteinExistence type="predicted"/>
<organism evidence="1 2">
    <name type="scientific">Pseudomonas syringae pv. apii</name>
    <dbReference type="NCBI Taxonomy" id="81036"/>
    <lineage>
        <taxon>Bacteria</taxon>
        <taxon>Pseudomonadati</taxon>
        <taxon>Pseudomonadota</taxon>
        <taxon>Gammaproteobacteria</taxon>
        <taxon>Pseudomonadales</taxon>
        <taxon>Pseudomonadaceae</taxon>
        <taxon>Pseudomonas</taxon>
    </lineage>
</organism>
<dbReference type="SUPFAM" id="SSF48208">
    <property type="entry name" value="Six-hairpin glycosidases"/>
    <property type="match status" value="1"/>
</dbReference>
<reference evidence="1 2" key="1">
    <citation type="submission" date="2018-08" db="EMBL/GenBank/DDBJ databases">
        <title>Recombination of ecologically and evolutionarily significant loci maintains genetic cohesion in the Pseudomonas syringae species complex.</title>
        <authorList>
            <person name="Dillon M."/>
            <person name="Thakur S."/>
            <person name="Almeida R.N.D."/>
            <person name="Weir B.S."/>
            <person name="Guttman D.S."/>
        </authorList>
    </citation>
    <scope>NUCLEOTIDE SEQUENCE [LARGE SCALE GENOMIC DNA]</scope>
    <source>
        <strain evidence="1 2">ICMP 11947</strain>
    </source>
</reference>
<sequence length="76" mass="8417">MRPECEANLAAQMSAFAQRFLHAKGWNECVEPDGAVSRSDMPSTTPYHLATCYIGLADFVENRFVNAFPPPTPVED</sequence>
<evidence type="ECO:0000313" key="2">
    <source>
        <dbReference type="Proteomes" id="UP000271152"/>
    </source>
</evidence>
<evidence type="ECO:0000313" key="1">
    <source>
        <dbReference type="EMBL" id="RMU68319.1"/>
    </source>
</evidence>
<dbReference type="EMBL" id="RBUG01000136">
    <property type="protein sequence ID" value="RMU68319.1"/>
    <property type="molecule type" value="Genomic_DNA"/>
</dbReference>
<dbReference type="Proteomes" id="UP000271152">
    <property type="component" value="Unassembled WGS sequence"/>
</dbReference>
<dbReference type="GO" id="GO:0005975">
    <property type="term" value="P:carbohydrate metabolic process"/>
    <property type="evidence" value="ECO:0007669"/>
    <property type="project" value="InterPro"/>
</dbReference>